<protein>
    <submittedName>
        <fullName evidence="1">Uncharacterized protein</fullName>
    </submittedName>
</protein>
<keyword evidence="2" id="KW-1185">Reference proteome</keyword>
<gene>
    <name evidence="1" type="ORF">ACFFX0_21000</name>
</gene>
<organism evidence="1 2">
    <name type="scientific">Citricoccus parietis</name>
    <dbReference type="NCBI Taxonomy" id="592307"/>
    <lineage>
        <taxon>Bacteria</taxon>
        <taxon>Bacillati</taxon>
        <taxon>Actinomycetota</taxon>
        <taxon>Actinomycetes</taxon>
        <taxon>Micrococcales</taxon>
        <taxon>Micrococcaceae</taxon>
        <taxon>Citricoccus</taxon>
    </lineage>
</organism>
<sequence>MASHCVWSGLCLSWSDSHHISSRALLNKGASYGSQEEDHVLIVCRGRDGAGGFLWRWRSDRGGG</sequence>
<reference evidence="1 2" key="1">
    <citation type="submission" date="2024-09" db="EMBL/GenBank/DDBJ databases">
        <authorList>
            <person name="Sun Q."/>
            <person name="Mori K."/>
        </authorList>
    </citation>
    <scope>NUCLEOTIDE SEQUENCE [LARGE SCALE GENOMIC DNA]</scope>
    <source>
        <strain evidence="1 2">CCM 7609</strain>
    </source>
</reference>
<evidence type="ECO:0000313" key="1">
    <source>
        <dbReference type="EMBL" id="MFB9073539.1"/>
    </source>
</evidence>
<evidence type="ECO:0000313" key="2">
    <source>
        <dbReference type="Proteomes" id="UP001589575"/>
    </source>
</evidence>
<name>A0ABV5G3Q2_9MICC</name>
<dbReference type="EMBL" id="JBHMFI010000001">
    <property type="protein sequence ID" value="MFB9073539.1"/>
    <property type="molecule type" value="Genomic_DNA"/>
</dbReference>
<accession>A0ABV5G3Q2</accession>
<dbReference type="Proteomes" id="UP001589575">
    <property type="component" value="Unassembled WGS sequence"/>
</dbReference>
<comment type="caution">
    <text evidence="1">The sequence shown here is derived from an EMBL/GenBank/DDBJ whole genome shotgun (WGS) entry which is preliminary data.</text>
</comment>
<proteinExistence type="predicted"/>